<sequence length="149" mass="16491">MNTTATEMSTAEWSIMRIVWTLGEATSNQVINAIQLEKDWTESTIKTLLRRLVEKTALSTSKEGRKFIYHPTIAEGDAMKATASDMFNNICDMRKGSVIADLVQTSPLSKADIENLQQLLAEKSKTAPDMVECNCMPGMDHGADCCKID</sequence>
<comment type="similarity">
    <text evidence="1">Belongs to the BlaI transcriptional regulatory family.</text>
</comment>
<dbReference type="EMBL" id="CP018906">
    <property type="protein sequence ID" value="AQW20762.1"/>
    <property type="molecule type" value="Genomic_DNA"/>
</dbReference>
<keyword evidence="6" id="KW-1185">Reference proteome</keyword>
<dbReference type="InterPro" id="IPR014071">
    <property type="entry name" value="Cu_transp_CopY/TcrY"/>
</dbReference>
<evidence type="ECO:0000256" key="4">
    <source>
        <dbReference type="ARBA" id="ARBA00023163"/>
    </source>
</evidence>
<dbReference type="InterPro" id="IPR036390">
    <property type="entry name" value="WH_DNA-bd_sf"/>
</dbReference>
<dbReference type="InterPro" id="IPR005650">
    <property type="entry name" value="BlaI_family"/>
</dbReference>
<reference evidence="5 6" key="1">
    <citation type="journal article" date="2015" name="Genome Announc.">
        <title>Genome Sequence of Lactobacillus curieae CCTCC M 2011381T, a Novel Producer of Gamma-aminobutyric Acid.</title>
        <authorList>
            <person name="Wang Y."/>
            <person name="Wang Y."/>
            <person name="Lang C."/>
            <person name="Wei D."/>
            <person name="Xu P."/>
            <person name="Xie J."/>
        </authorList>
    </citation>
    <scope>NUCLEOTIDE SEQUENCE [LARGE SCALE GENOMIC DNA]</scope>
    <source>
        <strain evidence="5 6">CCTCC M 2011381</strain>
    </source>
</reference>
<evidence type="ECO:0000313" key="6">
    <source>
        <dbReference type="Proteomes" id="UP000030361"/>
    </source>
</evidence>
<proteinExistence type="inferred from homology"/>
<dbReference type="RefSeq" id="WP_035165965.1">
    <property type="nucleotide sequence ID" value="NZ_CP018906.1"/>
</dbReference>
<gene>
    <name evidence="5" type="ORF">PL11_001945</name>
</gene>
<evidence type="ECO:0000256" key="3">
    <source>
        <dbReference type="ARBA" id="ARBA00023125"/>
    </source>
</evidence>
<evidence type="ECO:0000256" key="1">
    <source>
        <dbReference type="ARBA" id="ARBA00011046"/>
    </source>
</evidence>
<dbReference type="AlphaFoldDB" id="A0A1S6QGN2"/>
<dbReference type="Proteomes" id="UP000030361">
    <property type="component" value="Chromosome"/>
</dbReference>
<dbReference type="OrthoDB" id="1849040at2"/>
<organism evidence="5 6">
    <name type="scientific">Lentilactobacillus curieae</name>
    <dbReference type="NCBI Taxonomy" id="1138822"/>
    <lineage>
        <taxon>Bacteria</taxon>
        <taxon>Bacillati</taxon>
        <taxon>Bacillota</taxon>
        <taxon>Bacilli</taxon>
        <taxon>Lactobacillales</taxon>
        <taxon>Lactobacillaceae</taxon>
        <taxon>Lentilactobacillus</taxon>
    </lineage>
</organism>
<dbReference type="InterPro" id="IPR036388">
    <property type="entry name" value="WH-like_DNA-bd_sf"/>
</dbReference>
<protein>
    <submittedName>
        <fullName evidence="5">Penicillinase repressor</fullName>
    </submittedName>
</protein>
<dbReference type="GO" id="GO:0045892">
    <property type="term" value="P:negative regulation of DNA-templated transcription"/>
    <property type="evidence" value="ECO:0007669"/>
    <property type="project" value="InterPro"/>
</dbReference>
<dbReference type="GO" id="GO:0003677">
    <property type="term" value="F:DNA binding"/>
    <property type="evidence" value="ECO:0007669"/>
    <property type="project" value="UniProtKB-KW"/>
</dbReference>
<dbReference type="Gene3D" id="1.10.10.10">
    <property type="entry name" value="Winged helix-like DNA-binding domain superfamily/Winged helix DNA-binding domain"/>
    <property type="match status" value="1"/>
</dbReference>
<evidence type="ECO:0000256" key="2">
    <source>
        <dbReference type="ARBA" id="ARBA00023015"/>
    </source>
</evidence>
<dbReference type="KEGG" id="lcu:PL11_001945"/>
<dbReference type="SUPFAM" id="SSF46785">
    <property type="entry name" value="Winged helix' DNA-binding domain"/>
    <property type="match status" value="1"/>
</dbReference>
<keyword evidence="2" id="KW-0805">Transcription regulation</keyword>
<keyword evidence="4" id="KW-0804">Transcription</keyword>
<dbReference type="eggNOG" id="COG3682">
    <property type="taxonomic scope" value="Bacteria"/>
</dbReference>
<dbReference type="Pfam" id="PF03965">
    <property type="entry name" value="Penicillinase_R"/>
    <property type="match status" value="1"/>
</dbReference>
<dbReference type="PIRSF" id="PIRSF019455">
    <property type="entry name" value="CopR_AtkY"/>
    <property type="match status" value="1"/>
</dbReference>
<accession>A0A1S6QGN2</accession>
<name>A0A1S6QGN2_9LACO</name>
<dbReference type="NCBIfam" id="TIGR02698">
    <property type="entry name" value="CopY_TcrY"/>
    <property type="match status" value="1"/>
</dbReference>
<evidence type="ECO:0000313" key="5">
    <source>
        <dbReference type="EMBL" id="AQW20762.1"/>
    </source>
</evidence>
<keyword evidence="3" id="KW-0238">DNA-binding</keyword>